<dbReference type="EMBL" id="FJOG01000006">
    <property type="protein sequence ID" value="CZR55339.1"/>
    <property type="molecule type" value="Genomic_DNA"/>
</dbReference>
<keyword evidence="2" id="KW-0378">Hydrolase</keyword>
<evidence type="ECO:0000256" key="1">
    <source>
        <dbReference type="ARBA" id="ARBA00006336"/>
    </source>
</evidence>
<keyword evidence="5" id="KW-1185">Reference proteome</keyword>
<name>A0A1L7WRF6_9HELO</name>
<evidence type="ECO:0000313" key="4">
    <source>
        <dbReference type="EMBL" id="CZR55339.1"/>
    </source>
</evidence>
<evidence type="ECO:0000256" key="2">
    <source>
        <dbReference type="ARBA" id="ARBA00022801"/>
    </source>
</evidence>
<proteinExistence type="inferred from homology"/>
<organism evidence="4 5">
    <name type="scientific">Phialocephala subalpina</name>
    <dbReference type="NCBI Taxonomy" id="576137"/>
    <lineage>
        <taxon>Eukaryota</taxon>
        <taxon>Fungi</taxon>
        <taxon>Dikarya</taxon>
        <taxon>Ascomycota</taxon>
        <taxon>Pezizomycotina</taxon>
        <taxon>Leotiomycetes</taxon>
        <taxon>Helotiales</taxon>
        <taxon>Mollisiaceae</taxon>
        <taxon>Phialocephala</taxon>
        <taxon>Phialocephala fortinii species complex</taxon>
    </lineage>
</organism>
<dbReference type="PANTHER" id="PTHR43540">
    <property type="entry name" value="PEROXYUREIDOACRYLATE/UREIDOACRYLATE AMIDOHYDROLASE-RELATED"/>
    <property type="match status" value="1"/>
</dbReference>
<reference evidence="4 5" key="1">
    <citation type="submission" date="2016-03" db="EMBL/GenBank/DDBJ databases">
        <authorList>
            <person name="Ploux O."/>
        </authorList>
    </citation>
    <scope>NUCLEOTIDE SEQUENCE [LARGE SCALE GENOMIC DNA]</scope>
    <source>
        <strain evidence="4 5">UAMH 11012</strain>
    </source>
</reference>
<dbReference type="AlphaFoldDB" id="A0A1L7WRF6"/>
<evidence type="ECO:0000259" key="3">
    <source>
        <dbReference type="Pfam" id="PF00857"/>
    </source>
</evidence>
<comment type="similarity">
    <text evidence="1">Belongs to the isochorismatase family.</text>
</comment>
<dbReference type="Gene3D" id="3.40.50.850">
    <property type="entry name" value="Isochorismatase-like"/>
    <property type="match status" value="1"/>
</dbReference>
<dbReference type="SUPFAM" id="SSF52499">
    <property type="entry name" value="Isochorismatase-like hydrolases"/>
    <property type="match status" value="1"/>
</dbReference>
<feature type="domain" description="Isochorismatase-like" evidence="3">
    <location>
        <begin position="3"/>
        <end position="161"/>
    </location>
</feature>
<dbReference type="Pfam" id="PF00857">
    <property type="entry name" value="Isochorismatase"/>
    <property type="match status" value="1"/>
</dbReference>
<dbReference type="GO" id="GO:0016787">
    <property type="term" value="F:hydrolase activity"/>
    <property type="evidence" value="ECO:0007669"/>
    <property type="project" value="UniProtKB-KW"/>
</dbReference>
<dbReference type="InterPro" id="IPR050272">
    <property type="entry name" value="Isochorismatase-like_hydrls"/>
</dbReference>
<dbReference type="InterPro" id="IPR036380">
    <property type="entry name" value="Isochorismatase-like_sf"/>
</dbReference>
<dbReference type="PANTHER" id="PTHR43540:SF1">
    <property type="entry name" value="ISOCHORISMATASE HYDROLASE"/>
    <property type="match status" value="1"/>
</dbReference>
<sequence length="178" mass="19613">MTTALLILDVQAGVVPRLPSLAPTYLPRLAHTINTARSGGVKIIYVHTCFRASHPEISSSNPIFSKFLNSNSSRHPPLAPRLIIRYRSHQTTSQCVLRRLVVRKLVLVGMATSSAVSATAFEACDRDLEVTALSDLSVDREEETNRIVLEKVIGKLGRVVDAGIWVEELSRGRREVGE</sequence>
<dbReference type="Proteomes" id="UP000184330">
    <property type="component" value="Unassembled WGS sequence"/>
</dbReference>
<protein>
    <recommendedName>
        <fullName evidence="3">Isochorismatase-like domain-containing protein</fullName>
    </recommendedName>
</protein>
<dbReference type="InterPro" id="IPR000868">
    <property type="entry name" value="Isochorismatase-like_dom"/>
</dbReference>
<dbReference type="OrthoDB" id="1739143at2759"/>
<accession>A0A1L7WRF6</accession>
<evidence type="ECO:0000313" key="5">
    <source>
        <dbReference type="Proteomes" id="UP000184330"/>
    </source>
</evidence>
<gene>
    <name evidence="4" type="ORF">PAC_05226</name>
</gene>